<reference evidence="1 2" key="1">
    <citation type="journal article" date="2020" name="ISME J.">
        <title>Comparative genomics reveals insights into cyanobacterial evolution and habitat adaptation.</title>
        <authorList>
            <person name="Chen M.Y."/>
            <person name="Teng W.K."/>
            <person name="Zhao L."/>
            <person name="Hu C.X."/>
            <person name="Zhou Y.K."/>
            <person name="Han B.P."/>
            <person name="Song L.R."/>
            <person name="Shu W.S."/>
        </authorList>
    </citation>
    <scope>NUCLEOTIDE SEQUENCE [LARGE SCALE GENOMIC DNA]</scope>
    <source>
        <strain evidence="1 2">FACHB-723</strain>
    </source>
</reference>
<comment type="caution">
    <text evidence="1">The sequence shown here is derived from an EMBL/GenBank/DDBJ whole genome shotgun (WGS) entry which is preliminary data.</text>
</comment>
<gene>
    <name evidence="1" type="ORF">H6F41_09620</name>
</gene>
<dbReference type="InterPro" id="IPR010985">
    <property type="entry name" value="Ribbon_hlx_hlx"/>
</dbReference>
<name>A0ABR7ZX36_9CYAN</name>
<dbReference type="Gene3D" id="1.10.1220.10">
    <property type="entry name" value="Met repressor-like"/>
    <property type="match status" value="1"/>
</dbReference>
<accession>A0ABR7ZX36</accession>
<evidence type="ECO:0000313" key="2">
    <source>
        <dbReference type="Proteomes" id="UP000642094"/>
    </source>
</evidence>
<proteinExistence type="predicted"/>
<sequence length="132" mass="14734">MTITKLDKSTSQRQSLDYYLKLAYPITFYPDPDGGYVAEIKDLKGCLTQGETIEEAATNINEAREIWIETAYEYGDEIPLPSSESEYSGKLMLRIPKGLHHRLATLAKSEGVSLNQYLLFLLSSATGKSALH</sequence>
<dbReference type="InterPro" id="IPR013321">
    <property type="entry name" value="Arc_rbn_hlx_hlx"/>
</dbReference>
<dbReference type="SUPFAM" id="SSF143100">
    <property type="entry name" value="TTHA1013/TTHA0281-like"/>
    <property type="match status" value="1"/>
</dbReference>
<dbReference type="Proteomes" id="UP000642094">
    <property type="component" value="Unassembled WGS sequence"/>
</dbReference>
<evidence type="ECO:0000313" key="1">
    <source>
        <dbReference type="EMBL" id="MBD2188402.1"/>
    </source>
</evidence>
<organism evidence="1 2">
    <name type="scientific">Pseudanabaena mucicola FACHB-723</name>
    <dbReference type="NCBI Taxonomy" id="2692860"/>
    <lineage>
        <taxon>Bacteria</taxon>
        <taxon>Bacillati</taxon>
        <taxon>Cyanobacteriota</taxon>
        <taxon>Cyanophyceae</taxon>
        <taxon>Pseudanabaenales</taxon>
        <taxon>Pseudanabaenaceae</taxon>
        <taxon>Pseudanabaena</taxon>
    </lineage>
</organism>
<dbReference type="RefSeq" id="WP_190403254.1">
    <property type="nucleotide sequence ID" value="NZ_JACJQB010000015.1"/>
</dbReference>
<dbReference type="PANTHER" id="PTHR34504">
    <property type="entry name" value="ANTITOXIN HICB"/>
    <property type="match status" value="1"/>
</dbReference>
<dbReference type="InterPro" id="IPR035069">
    <property type="entry name" value="TTHA1013/TTHA0281-like"/>
</dbReference>
<dbReference type="Pfam" id="PF05534">
    <property type="entry name" value="HicB"/>
    <property type="match status" value="1"/>
</dbReference>
<dbReference type="EMBL" id="JACJQB010000015">
    <property type="protein sequence ID" value="MBD2188402.1"/>
    <property type="molecule type" value="Genomic_DNA"/>
</dbReference>
<keyword evidence="2" id="KW-1185">Reference proteome</keyword>
<dbReference type="SUPFAM" id="SSF47598">
    <property type="entry name" value="Ribbon-helix-helix"/>
    <property type="match status" value="1"/>
</dbReference>
<dbReference type="InterPro" id="IPR051404">
    <property type="entry name" value="TA_system_antitoxin"/>
</dbReference>
<dbReference type="PANTHER" id="PTHR34504:SF2">
    <property type="entry name" value="UPF0150 PROTEIN SSL0259"/>
    <property type="match status" value="1"/>
</dbReference>
<dbReference type="Gene3D" id="3.30.160.250">
    <property type="match status" value="1"/>
</dbReference>
<protein>
    <submittedName>
        <fullName evidence="1">Type II toxin-antitoxin system HicB family antitoxin</fullName>
    </submittedName>
</protein>
<dbReference type="InterPro" id="IPR008651">
    <property type="entry name" value="Uncharacterised_HicB"/>
</dbReference>